<gene>
    <name evidence="1" type="ORF">GCM10022215_06270</name>
</gene>
<dbReference type="Proteomes" id="UP001501495">
    <property type="component" value="Unassembled WGS sequence"/>
</dbReference>
<dbReference type="RefSeq" id="WP_344731761.1">
    <property type="nucleotide sequence ID" value="NZ_BAAAZH010000005.1"/>
</dbReference>
<sequence>MEPHELSALEQGRLIRTREISPRELVLHHLERVERLDHGSRPLGAFVTLTAERALDRAAAMGSRVPDDPAPL</sequence>
<evidence type="ECO:0000313" key="2">
    <source>
        <dbReference type="Proteomes" id="UP001501495"/>
    </source>
</evidence>
<proteinExistence type="predicted"/>
<reference evidence="2" key="1">
    <citation type="journal article" date="2019" name="Int. J. Syst. Evol. Microbiol.">
        <title>The Global Catalogue of Microorganisms (GCM) 10K type strain sequencing project: providing services to taxonomists for standard genome sequencing and annotation.</title>
        <authorList>
            <consortium name="The Broad Institute Genomics Platform"/>
            <consortium name="The Broad Institute Genome Sequencing Center for Infectious Disease"/>
            <person name="Wu L."/>
            <person name="Ma J."/>
        </authorList>
    </citation>
    <scope>NUCLEOTIDE SEQUENCE [LARGE SCALE GENOMIC DNA]</scope>
    <source>
        <strain evidence="2">JCM 16703</strain>
    </source>
</reference>
<keyword evidence="2" id="KW-1185">Reference proteome</keyword>
<protein>
    <recommendedName>
        <fullName evidence="3">Amidase</fullName>
    </recommendedName>
</protein>
<dbReference type="SUPFAM" id="SSF75304">
    <property type="entry name" value="Amidase signature (AS) enzymes"/>
    <property type="match status" value="1"/>
</dbReference>
<evidence type="ECO:0008006" key="3">
    <source>
        <dbReference type="Google" id="ProtNLM"/>
    </source>
</evidence>
<dbReference type="InterPro" id="IPR036928">
    <property type="entry name" value="AS_sf"/>
</dbReference>
<dbReference type="Gene3D" id="3.90.1300.10">
    <property type="entry name" value="Amidase signature (AS) domain"/>
    <property type="match status" value="1"/>
</dbReference>
<accession>A0ABP7XCI1</accession>
<organism evidence="1 2">
    <name type="scientific">Nocardioides fonticola</name>
    <dbReference type="NCBI Taxonomy" id="450363"/>
    <lineage>
        <taxon>Bacteria</taxon>
        <taxon>Bacillati</taxon>
        <taxon>Actinomycetota</taxon>
        <taxon>Actinomycetes</taxon>
        <taxon>Propionibacteriales</taxon>
        <taxon>Nocardioidaceae</taxon>
        <taxon>Nocardioides</taxon>
    </lineage>
</organism>
<name>A0ABP7XCI1_9ACTN</name>
<evidence type="ECO:0000313" key="1">
    <source>
        <dbReference type="EMBL" id="GAA4110831.1"/>
    </source>
</evidence>
<comment type="caution">
    <text evidence="1">The sequence shown here is derived from an EMBL/GenBank/DDBJ whole genome shotgun (WGS) entry which is preliminary data.</text>
</comment>
<dbReference type="EMBL" id="BAAAZH010000005">
    <property type="protein sequence ID" value="GAA4110831.1"/>
    <property type="molecule type" value="Genomic_DNA"/>
</dbReference>